<evidence type="ECO:0000256" key="8">
    <source>
        <dbReference type="ARBA" id="ARBA00030867"/>
    </source>
</evidence>
<dbReference type="eggNOG" id="KOG2111">
    <property type="taxonomic scope" value="Eukaryota"/>
</dbReference>
<dbReference type="InterPro" id="IPR041899">
    <property type="entry name" value="MAGE_WH2"/>
</dbReference>
<dbReference type="Pfam" id="PF01454">
    <property type="entry name" value="MAGE"/>
    <property type="match status" value="1"/>
</dbReference>
<evidence type="ECO:0000256" key="1">
    <source>
        <dbReference type="ARBA" id="ARBA00004329"/>
    </source>
</evidence>
<evidence type="ECO:0000256" key="2">
    <source>
        <dbReference type="ARBA" id="ARBA00019984"/>
    </source>
</evidence>
<dbReference type="InterPro" id="IPR002190">
    <property type="entry name" value="MHD_dom"/>
</dbReference>
<dbReference type="SMART" id="SM00320">
    <property type="entry name" value="WD40"/>
    <property type="match status" value="4"/>
</dbReference>
<evidence type="ECO:0000256" key="3">
    <source>
        <dbReference type="ARBA" id="ARBA00022574"/>
    </source>
</evidence>
<keyword evidence="3" id="KW-0853">WD repeat</keyword>
<keyword evidence="4" id="KW-0677">Repeat</keyword>
<dbReference type="InterPro" id="IPR041898">
    <property type="entry name" value="MAGE_WH1"/>
</dbReference>
<dbReference type="Proteomes" id="UP000050525">
    <property type="component" value="Unassembled WGS sequence"/>
</dbReference>
<dbReference type="AlphaFoldDB" id="A0A151M7B9"/>
<sequence>MSQKHRKNDPGPSQADARDEDFVLTPSQMASQVQRNLERRSQGQVDQKVSELVQFLLVKDQKKIPIKRADILKKVIGDYRDVYPEIVNRAGWTLQKVFGLELKEMDTKPHMYILVSTLPRLPGDSFKQDNRTAKLGLLTIILSFIFMKGNSVKEVAVWEMLRRLRVACGESHEVFGDVKKLVTEEFVRQKYLEYLPIPHTDPTEFKLQWGGRATKETSKRHILQFVAKIQNKDPQFWTSQFNEAEKEAARIEGVPGRPPAFLHPSTVMAQERGVNSLRFNQDQSCFCCAMESGVRIYNVEPLMEKGHLDHEQVGSVGHVEMLHRSNLLALVGGGSNPKFSDISVLIWDDAREGTDKLVLEFTFTKPVLAVRMRHDKIVIVLRSRIYVYSFPENPCKLFEFDTRDNPRGLCDLCPSVEKQLLVFPGHKCGSLQLVDLSSTKPGTSSAPFTINAHQSDVACVALNPPGTVVASASRKGTLIRLFDTQSRDKLVELRRGTDPATLYCINFSPDSSFLCASSDKGTVHVFALRDTRLNRRSALARVGKVGPVLGPYVDSQWSLASFTVPAEAACLCAFGRGAPAAHSVIAICIDGTFHKFVFTPDGSCNREAFDVYLDLCDDDDF</sequence>
<dbReference type="GO" id="GO:0006914">
    <property type="term" value="P:autophagy"/>
    <property type="evidence" value="ECO:0007669"/>
    <property type="project" value="UniProtKB-KW"/>
</dbReference>
<evidence type="ECO:0000256" key="9">
    <source>
        <dbReference type="SAM" id="MobiDB-lite"/>
    </source>
</evidence>
<keyword evidence="6" id="KW-0446">Lipid-binding</keyword>
<organism evidence="11 12">
    <name type="scientific">Alligator mississippiensis</name>
    <name type="common">American alligator</name>
    <dbReference type="NCBI Taxonomy" id="8496"/>
    <lineage>
        <taxon>Eukaryota</taxon>
        <taxon>Metazoa</taxon>
        <taxon>Chordata</taxon>
        <taxon>Craniata</taxon>
        <taxon>Vertebrata</taxon>
        <taxon>Euteleostomi</taxon>
        <taxon>Archelosauria</taxon>
        <taxon>Archosauria</taxon>
        <taxon>Crocodylia</taxon>
        <taxon>Alligatoridae</taxon>
        <taxon>Alligatorinae</taxon>
        <taxon>Alligator</taxon>
    </lineage>
</organism>
<comment type="subcellular location">
    <subcellularLocation>
        <location evidence="1">Preautophagosomal structure</location>
    </subcellularLocation>
</comment>
<dbReference type="InterPro" id="IPR048720">
    <property type="entry name" value="PROPPIN"/>
</dbReference>
<dbReference type="Gene3D" id="2.130.10.10">
    <property type="entry name" value="YVTN repeat-like/Quinoprotein amine dehydrogenase"/>
    <property type="match status" value="1"/>
</dbReference>
<gene>
    <name evidence="11" type="primary">WDR45</name>
    <name evidence="11" type="ORF">Y1Q_0020314</name>
</gene>
<accession>A0A151M7B9</accession>
<keyword evidence="5" id="KW-0072">Autophagy</keyword>
<dbReference type="PROSITE" id="PS50838">
    <property type="entry name" value="MAGE"/>
    <property type="match status" value="1"/>
</dbReference>
<proteinExistence type="inferred from homology"/>
<evidence type="ECO:0000313" key="11">
    <source>
        <dbReference type="EMBL" id="KYO20422.1"/>
    </source>
</evidence>
<feature type="region of interest" description="Disordered" evidence="9">
    <location>
        <begin position="1"/>
        <end position="23"/>
    </location>
</feature>
<feature type="domain" description="MAGE" evidence="10">
    <location>
        <begin position="45"/>
        <end position="244"/>
    </location>
</feature>
<dbReference type="GO" id="GO:0000407">
    <property type="term" value="C:phagophore assembly site"/>
    <property type="evidence" value="ECO:0007669"/>
    <property type="project" value="UniProtKB-SubCell"/>
</dbReference>
<dbReference type="Gene3D" id="1.10.10.1210">
    <property type="entry name" value="MAGE homology domain, winged helix WH2 motif"/>
    <property type="match status" value="1"/>
</dbReference>
<evidence type="ECO:0000256" key="7">
    <source>
        <dbReference type="ARBA" id="ARBA00025740"/>
    </source>
</evidence>
<evidence type="ECO:0000256" key="5">
    <source>
        <dbReference type="ARBA" id="ARBA00023006"/>
    </source>
</evidence>
<evidence type="ECO:0000259" key="10">
    <source>
        <dbReference type="PROSITE" id="PS50838"/>
    </source>
</evidence>
<dbReference type="STRING" id="8496.A0A151M7B9"/>
<dbReference type="FunFam" id="2.130.10.10:FF:000154">
    <property type="entry name" value="WD repeat domain phosphoinositide-interacting protein 4"/>
    <property type="match status" value="1"/>
</dbReference>
<comment type="caution">
    <text evidence="11">The sequence shown here is derived from an EMBL/GenBank/DDBJ whole genome shotgun (WGS) entry which is preliminary data.</text>
</comment>
<comment type="similarity">
    <text evidence="7">Belongs to the WD repeat PROPPIN family.</text>
</comment>
<name>A0A151M7B9_ALLMI</name>
<dbReference type="InterPro" id="IPR001680">
    <property type="entry name" value="WD40_rpt"/>
</dbReference>
<dbReference type="SMART" id="SM01373">
    <property type="entry name" value="MAGE"/>
    <property type="match status" value="1"/>
</dbReference>
<dbReference type="InterPro" id="IPR036322">
    <property type="entry name" value="WD40_repeat_dom_sf"/>
</dbReference>
<dbReference type="FunFam" id="1.10.10.1210:FF:000001">
    <property type="entry name" value="melanoma-associated antigen D1"/>
    <property type="match status" value="1"/>
</dbReference>
<evidence type="ECO:0000256" key="4">
    <source>
        <dbReference type="ARBA" id="ARBA00022737"/>
    </source>
</evidence>
<dbReference type="Gene3D" id="1.10.10.1200">
    <property type="entry name" value="MAGE homology domain, winged helix WH1 motif"/>
    <property type="match status" value="1"/>
</dbReference>
<dbReference type="InterPro" id="IPR015943">
    <property type="entry name" value="WD40/YVTN_repeat-like_dom_sf"/>
</dbReference>
<keyword evidence="12" id="KW-1185">Reference proteome</keyword>
<dbReference type="Pfam" id="PF21032">
    <property type="entry name" value="PROPPIN"/>
    <property type="match status" value="1"/>
</dbReference>
<dbReference type="GO" id="GO:0008289">
    <property type="term" value="F:lipid binding"/>
    <property type="evidence" value="ECO:0007669"/>
    <property type="project" value="UniProtKB-KW"/>
</dbReference>
<dbReference type="PANTHER" id="PTHR11227">
    <property type="entry name" value="WD-REPEAT PROTEIN INTERACTING WITH PHOSPHOINOSIDES WIPI -RELATED"/>
    <property type="match status" value="1"/>
</dbReference>
<dbReference type="SUPFAM" id="SSF50978">
    <property type="entry name" value="WD40 repeat-like"/>
    <property type="match status" value="1"/>
</dbReference>
<evidence type="ECO:0000256" key="6">
    <source>
        <dbReference type="ARBA" id="ARBA00023121"/>
    </source>
</evidence>
<reference evidence="11 12" key="1">
    <citation type="journal article" date="2012" name="Genome Biol.">
        <title>Sequencing three crocodilian genomes to illuminate the evolution of archosaurs and amniotes.</title>
        <authorList>
            <person name="St John J.A."/>
            <person name="Braun E.L."/>
            <person name="Isberg S.R."/>
            <person name="Miles L.G."/>
            <person name="Chong A.Y."/>
            <person name="Gongora J."/>
            <person name="Dalzell P."/>
            <person name="Moran C."/>
            <person name="Bed'hom B."/>
            <person name="Abzhanov A."/>
            <person name="Burgess S.C."/>
            <person name="Cooksey A.M."/>
            <person name="Castoe T.A."/>
            <person name="Crawford N.G."/>
            <person name="Densmore L.D."/>
            <person name="Drew J.C."/>
            <person name="Edwards S.V."/>
            <person name="Faircloth B.C."/>
            <person name="Fujita M.K."/>
            <person name="Greenwold M.J."/>
            <person name="Hoffmann F.G."/>
            <person name="Howard J.M."/>
            <person name="Iguchi T."/>
            <person name="Janes D.E."/>
            <person name="Khan S.Y."/>
            <person name="Kohno S."/>
            <person name="de Koning A.J."/>
            <person name="Lance S.L."/>
            <person name="McCarthy F.M."/>
            <person name="McCormack J.E."/>
            <person name="Merchant M.E."/>
            <person name="Peterson D.G."/>
            <person name="Pollock D.D."/>
            <person name="Pourmand N."/>
            <person name="Raney B.J."/>
            <person name="Roessler K.A."/>
            <person name="Sanford J.R."/>
            <person name="Sawyer R.H."/>
            <person name="Schmidt C.J."/>
            <person name="Triplett E.W."/>
            <person name="Tuberville T.D."/>
            <person name="Venegas-Anaya M."/>
            <person name="Howard J.T."/>
            <person name="Jarvis E.D."/>
            <person name="Guillette L.J.Jr."/>
            <person name="Glenn T.C."/>
            <person name="Green R.E."/>
            <person name="Ray D.A."/>
        </authorList>
    </citation>
    <scope>NUCLEOTIDE SEQUENCE [LARGE SCALE GENOMIC DNA]</scope>
    <source>
        <strain evidence="11">KSC_2009_1</strain>
    </source>
</reference>
<evidence type="ECO:0000313" key="12">
    <source>
        <dbReference type="Proteomes" id="UP000050525"/>
    </source>
</evidence>
<protein>
    <recommendedName>
        <fullName evidence="2">WD repeat domain phosphoinositide-interacting protein 4</fullName>
    </recommendedName>
    <alternativeName>
        <fullName evidence="8">WD repeat-containing protein 45</fullName>
    </alternativeName>
</protein>
<dbReference type="EMBL" id="AKHW03006417">
    <property type="protein sequence ID" value="KYO20422.1"/>
    <property type="molecule type" value="Genomic_DNA"/>
</dbReference>